<protein>
    <submittedName>
        <fullName evidence="1">Uncharacterized protein</fullName>
    </submittedName>
</protein>
<reference evidence="1 2" key="1">
    <citation type="journal article" date="2022" name="New Phytol.">
        <title>Ecological generalism drives hyperdiversity of secondary metabolite gene clusters in xylarialean endophytes.</title>
        <authorList>
            <person name="Franco M.E.E."/>
            <person name="Wisecaver J.H."/>
            <person name="Arnold A.E."/>
            <person name="Ju Y.M."/>
            <person name="Slot J.C."/>
            <person name="Ahrendt S."/>
            <person name="Moore L.P."/>
            <person name="Eastman K.E."/>
            <person name="Scott K."/>
            <person name="Konkel Z."/>
            <person name="Mondo S.J."/>
            <person name="Kuo A."/>
            <person name="Hayes R.D."/>
            <person name="Haridas S."/>
            <person name="Andreopoulos B."/>
            <person name="Riley R."/>
            <person name="LaButti K."/>
            <person name="Pangilinan J."/>
            <person name="Lipzen A."/>
            <person name="Amirebrahimi M."/>
            <person name="Yan J."/>
            <person name="Adam C."/>
            <person name="Keymanesh K."/>
            <person name="Ng V."/>
            <person name="Louie K."/>
            <person name="Northen T."/>
            <person name="Drula E."/>
            <person name="Henrissat B."/>
            <person name="Hsieh H.M."/>
            <person name="Youens-Clark K."/>
            <person name="Lutzoni F."/>
            <person name="Miadlikowska J."/>
            <person name="Eastwood D.C."/>
            <person name="Hamelin R.C."/>
            <person name="Grigoriev I.V."/>
            <person name="U'Ren J.M."/>
        </authorList>
    </citation>
    <scope>NUCLEOTIDE SEQUENCE [LARGE SCALE GENOMIC DNA]</scope>
    <source>
        <strain evidence="1 2">ER1909</strain>
    </source>
</reference>
<keyword evidence="2" id="KW-1185">Reference proteome</keyword>
<dbReference type="EMBL" id="MU394345">
    <property type="protein sequence ID" value="KAI6083899.1"/>
    <property type="molecule type" value="Genomic_DNA"/>
</dbReference>
<organism evidence="1 2">
    <name type="scientific">Hypoxylon rubiginosum</name>
    <dbReference type="NCBI Taxonomy" id="110542"/>
    <lineage>
        <taxon>Eukaryota</taxon>
        <taxon>Fungi</taxon>
        <taxon>Dikarya</taxon>
        <taxon>Ascomycota</taxon>
        <taxon>Pezizomycotina</taxon>
        <taxon>Sordariomycetes</taxon>
        <taxon>Xylariomycetidae</taxon>
        <taxon>Xylariales</taxon>
        <taxon>Hypoxylaceae</taxon>
        <taxon>Hypoxylon</taxon>
    </lineage>
</organism>
<evidence type="ECO:0000313" key="1">
    <source>
        <dbReference type="EMBL" id="KAI6083899.1"/>
    </source>
</evidence>
<name>A0ACC0CU01_9PEZI</name>
<sequence length="644" mass="72699">MGPNSKSPATPPSVKNSSLSPLPTAADAGIPSINDNEEPKALSETKPAWAVLLVATGILMSLFLVALDRTILSTAVPEITNEFNSFDDFGWYGSAYLISCCALQLLFGKLFTFFSVKYTLFLSVLTFEVASAVCGAAPSSITFIIGRAIAGIGAAGIFAGAVECEPRLRQRIPILSLPQTFQDAIEITRSIGLKYLWIDSLCIRQDSPSDWREQSAKMGRIYRNCYFNIAATAASEGGLGLFVPQTPLTFLPVYVWVGAQLGDDASKATPTTEIFQYRNREIVEYSLMTHGTALHRRRWVLQERLLSPRVLNFGNGGMVWECWEKVVLEHNQSLPPGRFCGYDTASFRDAKFFCRWLETLSRKIARFPDIRISLLEQTYRRWQMVIELYSKTHLTNWDDKLIALSGLANLVRKHTRDEYLAGIWRDNLAYDLLWIVPPNSLRPAKDRLKPDLSSRSTGDDSKPDSQWPNQDLSERQESGWRAPTWSWAHIDTPIEHLNDTFYRPRILITFLSSRIIPKSHDVCGQLESAQLMLSGRLIEIQDFVGFNSITSIETLRIRGGDMEWILWADTRSTVEMFQTFDECLKASLAILPVLIEDDWAAGLLLEYDEIDDQYRRLGLVRRNCWNSPFLESEGGNDECVVTLV</sequence>
<accession>A0ACC0CU01</accession>
<gene>
    <name evidence="1" type="ORF">F4821DRAFT_262495</name>
</gene>
<evidence type="ECO:0000313" key="2">
    <source>
        <dbReference type="Proteomes" id="UP001497680"/>
    </source>
</evidence>
<comment type="caution">
    <text evidence="1">The sequence shown here is derived from an EMBL/GenBank/DDBJ whole genome shotgun (WGS) entry which is preliminary data.</text>
</comment>
<dbReference type="Proteomes" id="UP001497680">
    <property type="component" value="Unassembled WGS sequence"/>
</dbReference>
<proteinExistence type="predicted"/>